<dbReference type="GO" id="GO:0016787">
    <property type="term" value="F:hydrolase activity"/>
    <property type="evidence" value="ECO:0007669"/>
    <property type="project" value="UniProtKB-KW"/>
</dbReference>
<keyword evidence="3 9" id="KW-0540">Nuclease</keyword>
<dbReference type="GO" id="GO:0043571">
    <property type="term" value="P:maintenance of CRISPR repeat elements"/>
    <property type="evidence" value="ECO:0007669"/>
    <property type="project" value="UniProtKB-UniRule"/>
</dbReference>
<dbReference type="PANTHER" id="PTHR34405">
    <property type="entry name" value="CRISPR-ASSOCIATED ENDORIBONUCLEASE CAS2"/>
    <property type="match status" value="1"/>
</dbReference>
<comment type="cofactor">
    <cofactor evidence="1 9">
        <name>Mg(2+)</name>
        <dbReference type="ChEBI" id="CHEBI:18420"/>
    </cofactor>
</comment>
<dbReference type="AlphaFoldDB" id="A0A2N6MG42"/>
<dbReference type="GO" id="GO:0046872">
    <property type="term" value="F:metal ion binding"/>
    <property type="evidence" value="ECO:0007669"/>
    <property type="project" value="UniProtKB-UniRule"/>
</dbReference>
<dbReference type="Gene3D" id="3.30.70.240">
    <property type="match status" value="1"/>
</dbReference>
<sequence length="92" mass="10788">MFYLVCYDIVSDTRRNKVSKLLEAYGLRVQKSVFECVLDEKQYQTLSQYLTRLVNKREDQVRFYPMSAHNRCKVAVLGTQPEFVVDDAAFIV</sequence>
<evidence type="ECO:0000313" key="12">
    <source>
        <dbReference type="Proteomes" id="UP000234966"/>
    </source>
</evidence>
<dbReference type="PIRSF" id="PIRSF032582">
    <property type="entry name" value="Cas2"/>
    <property type="match status" value="1"/>
</dbReference>
<evidence type="ECO:0000313" key="11">
    <source>
        <dbReference type="EMBL" id="PMB45730.1"/>
    </source>
</evidence>
<comment type="subunit">
    <text evidence="9">Homodimer, forms a heterotetramer with a Cas1 homodimer.</text>
</comment>
<evidence type="ECO:0000256" key="1">
    <source>
        <dbReference type="ARBA" id="ARBA00001946"/>
    </source>
</evidence>
<feature type="binding site" evidence="9">
    <location>
        <position position="8"/>
    </location>
    <ligand>
        <name>Mg(2+)</name>
        <dbReference type="ChEBI" id="CHEBI:18420"/>
        <note>catalytic</note>
    </ligand>
</feature>
<dbReference type="Pfam" id="PF09827">
    <property type="entry name" value="CRISPR_Cas2"/>
    <property type="match status" value="1"/>
</dbReference>
<evidence type="ECO:0000256" key="3">
    <source>
        <dbReference type="ARBA" id="ARBA00022722"/>
    </source>
</evidence>
<evidence type="ECO:0000256" key="8">
    <source>
        <dbReference type="ARBA" id="ARBA00023118"/>
    </source>
</evidence>
<evidence type="ECO:0000256" key="7">
    <source>
        <dbReference type="ARBA" id="ARBA00022842"/>
    </source>
</evidence>
<dbReference type="GO" id="GO:0051607">
    <property type="term" value="P:defense response to virus"/>
    <property type="evidence" value="ECO:0007669"/>
    <property type="project" value="UniProtKB-UniRule"/>
</dbReference>
<dbReference type="Proteomes" id="UP000234966">
    <property type="component" value="Unassembled WGS sequence"/>
</dbReference>
<dbReference type="GO" id="GO:0004521">
    <property type="term" value="F:RNA endonuclease activity"/>
    <property type="evidence" value="ECO:0007669"/>
    <property type="project" value="UniProtKB-UniRule"/>
</dbReference>
<reference evidence="11 12" key="1">
    <citation type="submission" date="2017-07" db="EMBL/GenBank/DDBJ databases">
        <title>Genomes of Fischerella (Mastigocladus) sp. strains.</title>
        <authorList>
            <person name="Miller S.R."/>
        </authorList>
    </citation>
    <scope>NUCLEOTIDE SEQUENCE [LARGE SCALE GENOMIC DNA]</scope>
    <source>
        <strain evidence="11 12">CCMEE 5330</strain>
    </source>
</reference>
<proteinExistence type="inferred from homology"/>
<evidence type="ECO:0000256" key="2">
    <source>
        <dbReference type="ARBA" id="ARBA00009959"/>
    </source>
</evidence>
<gene>
    <name evidence="9 11" type="primary">cas2</name>
    <name evidence="11" type="ORF">CEN41_07480</name>
</gene>
<evidence type="ECO:0000256" key="4">
    <source>
        <dbReference type="ARBA" id="ARBA00022723"/>
    </source>
</evidence>
<keyword evidence="6 9" id="KW-0378">Hydrolase</keyword>
<evidence type="ECO:0000256" key="6">
    <source>
        <dbReference type="ARBA" id="ARBA00022801"/>
    </source>
</evidence>
<comment type="caution">
    <text evidence="11">The sequence shown here is derived from an EMBL/GenBank/DDBJ whole genome shotgun (WGS) entry which is preliminary data.</text>
</comment>
<dbReference type="CDD" id="cd09725">
    <property type="entry name" value="Cas2_I_II_III"/>
    <property type="match status" value="1"/>
</dbReference>
<keyword evidence="7 9" id="KW-0460">Magnesium</keyword>
<keyword evidence="5 9" id="KW-0255">Endonuclease</keyword>
<dbReference type="EC" id="3.1.-.-" evidence="9"/>
<accession>A0A2N6MG42</accession>
<comment type="similarity">
    <text evidence="2 9 10">Belongs to the CRISPR-associated endoribonuclease Cas2 protein family.</text>
</comment>
<comment type="function">
    <text evidence="9">CRISPR (clustered regularly interspaced short palindromic repeat), is an adaptive immune system that provides protection against mobile genetic elements (viruses, transposable elements and conjugative plasmids). CRISPR clusters contain sequences complementary to antecedent mobile elements and target invading nucleic acids. CRISPR clusters are transcribed and processed into CRISPR RNA (crRNA). Functions as a ssRNA-specific endoribonuclease. Involved in the integration of spacer DNA into the CRISPR cassette.</text>
</comment>
<dbReference type="RefSeq" id="WP_102206651.1">
    <property type="nucleotide sequence ID" value="NZ_NMQI01000159.1"/>
</dbReference>
<dbReference type="NCBIfam" id="TIGR01573">
    <property type="entry name" value="cas2"/>
    <property type="match status" value="1"/>
</dbReference>
<dbReference type="HAMAP" id="MF_01471">
    <property type="entry name" value="Cas2"/>
    <property type="match status" value="1"/>
</dbReference>
<dbReference type="PANTHER" id="PTHR34405:SF3">
    <property type="entry name" value="CRISPR-ASSOCIATED ENDORIBONUCLEASE CAS2 3"/>
    <property type="match status" value="1"/>
</dbReference>
<organism evidence="11 12">
    <name type="scientific">Fischerella thermalis CCMEE 5330</name>
    <dbReference type="NCBI Taxonomy" id="2019670"/>
    <lineage>
        <taxon>Bacteria</taxon>
        <taxon>Bacillati</taxon>
        <taxon>Cyanobacteriota</taxon>
        <taxon>Cyanophyceae</taxon>
        <taxon>Nostocales</taxon>
        <taxon>Hapalosiphonaceae</taxon>
        <taxon>Fischerella</taxon>
    </lineage>
</organism>
<keyword evidence="4 9" id="KW-0479">Metal-binding</keyword>
<evidence type="ECO:0000256" key="9">
    <source>
        <dbReference type="HAMAP-Rule" id="MF_01471"/>
    </source>
</evidence>
<dbReference type="InterPro" id="IPR019199">
    <property type="entry name" value="Virulence_VapD/CRISPR_Cas2"/>
</dbReference>
<name>A0A2N6MG42_9CYAN</name>
<evidence type="ECO:0000256" key="5">
    <source>
        <dbReference type="ARBA" id="ARBA00022759"/>
    </source>
</evidence>
<evidence type="ECO:0000256" key="10">
    <source>
        <dbReference type="PIRNR" id="PIRNR032582"/>
    </source>
</evidence>
<dbReference type="SUPFAM" id="SSF143430">
    <property type="entry name" value="TTP0101/SSO1404-like"/>
    <property type="match status" value="1"/>
</dbReference>
<dbReference type="InterPro" id="IPR021127">
    <property type="entry name" value="CRISPR_associated_Cas2"/>
</dbReference>
<keyword evidence="8 9" id="KW-0051">Antiviral defense</keyword>
<protein>
    <recommendedName>
        <fullName evidence="9">CRISPR-associated endoribonuclease Cas2</fullName>
        <ecNumber evidence="9">3.1.-.-</ecNumber>
    </recommendedName>
</protein>
<dbReference type="EMBL" id="NMQI01000159">
    <property type="protein sequence ID" value="PMB45730.1"/>
    <property type="molecule type" value="Genomic_DNA"/>
</dbReference>